<name>A0A8D5FKE2_9BACT</name>
<dbReference type="Pfam" id="PF07849">
    <property type="entry name" value="DUF1641"/>
    <property type="match status" value="1"/>
</dbReference>
<evidence type="ECO:0008006" key="3">
    <source>
        <dbReference type="Google" id="ProtNLM"/>
    </source>
</evidence>
<dbReference type="KEGG" id="dbk:DGMP_00180"/>
<dbReference type="AlphaFoldDB" id="A0A8D5FKE2"/>
<dbReference type="Proteomes" id="UP000826725">
    <property type="component" value="Chromosome"/>
</dbReference>
<sequence length="309" mass="34547">MNEALILEKLDALSDEVRSLKKDVLQELRRDLEPVLESTRPATVGFLQDVENGQAKERLLKLSSTLLASVEELSEAVRCVSSEDGEKSTAFPKSVQFLTDVESEFHIDELAILMRKAITNLDTMGEGLDMLKAGVEFRDEMAPVLRLMYPKIVRFLNSLHEGEFQAEKLGDLLHTVLLNIHTLSDLLNMIQPFTELVKEVGVLMKETDIINGMNIWLDSLQQESGLVRLAGTSMAALRKLDCSEEQVNEICRAIENLDLSSAEPVGLMGMVKQMNDPKVKEAIGFIFMILQTIGACLHTCRMNGEKQKI</sequence>
<protein>
    <recommendedName>
        <fullName evidence="3">DUF1641 domain-containing protein</fullName>
    </recommendedName>
</protein>
<dbReference type="EMBL" id="AP024086">
    <property type="protein sequence ID" value="BCL59325.1"/>
    <property type="molecule type" value="Genomic_DNA"/>
</dbReference>
<keyword evidence="2" id="KW-1185">Reference proteome</keyword>
<evidence type="ECO:0000313" key="1">
    <source>
        <dbReference type="EMBL" id="BCL59325.1"/>
    </source>
</evidence>
<dbReference type="RefSeq" id="WP_228855565.1">
    <property type="nucleotide sequence ID" value="NZ_AP024086.1"/>
</dbReference>
<evidence type="ECO:0000313" key="2">
    <source>
        <dbReference type="Proteomes" id="UP000826725"/>
    </source>
</evidence>
<accession>A0A8D5FKE2</accession>
<dbReference type="InterPro" id="IPR012440">
    <property type="entry name" value="DUF1641"/>
</dbReference>
<reference evidence="1" key="1">
    <citation type="submission" date="2020-09" db="EMBL/GenBank/DDBJ databases">
        <title>Desulfogranum mesoprofundum gen. nov., sp. nov., a novel mesophilic, sulfate-reducing chemolithoautotroph isolated from a deep-sea hydrothermal vent chimney in the Suiyo Seamount.</title>
        <authorList>
            <person name="Hashimoto Y."/>
            <person name="Nakagawa S."/>
        </authorList>
    </citation>
    <scope>NUCLEOTIDE SEQUENCE</scope>
    <source>
        <strain evidence="1">KT2</strain>
    </source>
</reference>
<proteinExistence type="predicted"/>
<gene>
    <name evidence="1" type="ORF">DGMP_00180</name>
</gene>
<organism evidence="1 2">
    <name type="scientific">Desulfomarina profundi</name>
    <dbReference type="NCBI Taxonomy" id="2772557"/>
    <lineage>
        <taxon>Bacteria</taxon>
        <taxon>Pseudomonadati</taxon>
        <taxon>Thermodesulfobacteriota</taxon>
        <taxon>Desulfobulbia</taxon>
        <taxon>Desulfobulbales</taxon>
        <taxon>Desulfobulbaceae</taxon>
        <taxon>Desulfomarina</taxon>
    </lineage>
</organism>